<feature type="region of interest" description="Disordered" evidence="1">
    <location>
        <begin position="76"/>
        <end position="101"/>
    </location>
</feature>
<accession>A0A2S8BMI0</accession>
<dbReference type="Proteomes" id="UP000238296">
    <property type="component" value="Unassembled WGS sequence"/>
</dbReference>
<feature type="region of interest" description="Disordered" evidence="1">
    <location>
        <begin position="23"/>
        <end position="54"/>
    </location>
</feature>
<reference evidence="2 3" key="1">
    <citation type="journal article" date="2017" name="Int. J. Syst. Evol. Microbiol.">
        <title>Mycobacterium talmoniae sp. nov., a slowly growing mycobacterium isolated from human respiratory samples.</title>
        <authorList>
            <person name="Davidson R.M."/>
            <person name="DeGroote M.A."/>
            <person name="Marola J.L."/>
            <person name="Buss S."/>
            <person name="Jones V."/>
            <person name="McNeil M.R."/>
            <person name="Freifeld A.G."/>
            <person name="Elaine Epperson L."/>
            <person name="Hasan N.A."/>
            <person name="Jackson M."/>
            <person name="Iwen P.C."/>
            <person name="Salfinger M."/>
            <person name="Strong M."/>
        </authorList>
    </citation>
    <scope>NUCLEOTIDE SEQUENCE [LARGE SCALE GENOMIC DNA]</scope>
    <source>
        <strain evidence="2 3">ATCC BAA-2683</strain>
    </source>
</reference>
<protein>
    <submittedName>
        <fullName evidence="2">Uncharacterized protein</fullName>
    </submittedName>
</protein>
<evidence type="ECO:0000313" key="2">
    <source>
        <dbReference type="EMBL" id="PQM47843.1"/>
    </source>
</evidence>
<gene>
    <name evidence="2" type="ORF">C1Y40_01939</name>
</gene>
<proteinExistence type="predicted"/>
<feature type="compositionally biased region" description="Polar residues" evidence="1">
    <location>
        <begin position="28"/>
        <end position="37"/>
    </location>
</feature>
<organism evidence="2 3">
    <name type="scientific">Mycobacterium talmoniae</name>
    <dbReference type="NCBI Taxonomy" id="1858794"/>
    <lineage>
        <taxon>Bacteria</taxon>
        <taxon>Bacillati</taxon>
        <taxon>Actinomycetota</taxon>
        <taxon>Actinomycetes</taxon>
        <taxon>Mycobacteriales</taxon>
        <taxon>Mycobacteriaceae</taxon>
        <taxon>Mycobacterium</taxon>
    </lineage>
</organism>
<evidence type="ECO:0000313" key="3">
    <source>
        <dbReference type="Proteomes" id="UP000238296"/>
    </source>
</evidence>
<comment type="caution">
    <text evidence="2">The sequence shown here is derived from an EMBL/GenBank/DDBJ whole genome shotgun (WGS) entry which is preliminary data.</text>
</comment>
<dbReference type="EMBL" id="PPEA01000269">
    <property type="protein sequence ID" value="PQM47843.1"/>
    <property type="molecule type" value="Genomic_DNA"/>
</dbReference>
<feature type="compositionally biased region" description="Low complexity" evidence="1">
    <location>
        <begin position="90"/>
        <end position="101"/>
    </location>
</feature>
<dbReference type="AlphaFoldDB" id="A0A2S8BMI0"/>
<sequence>MLYTGDGPCSWSRNHNLLCANDNGMTAGRSTATSGANRGSPPPMRGASCATVGASNKVRTGTPASKVVLTAAITRIAVSESPPRSKKESSTPTRSSPSTWP</sequence>
<name>A0A2S8BMI0_9MYCO</name>
<evidence type="ECO:0000256" key="1">
    <source>
        <dbReference type="SAM" id="MobiDB-lite"/>
    </source>
</evidence>